<evidence type="ECO:0000256" key="4">
    <source>
        <dbReference type="RuleBase" id="RU368055"/>
    </source>
</evidence>
<keyword evidence="2 4" id="KW-0687">Ribonucleoprotein</keyword>
<keyword evidence="7" id="KW-1185">Reference proteome</keyword>
<evidence type="ECO:0000256" key="3">
    <source>
        <dbReference type="ARBA" id="ARBA00043969"/>
    </source>
</evidence>
<feature type="compositionally biased region" description="Basic residues" evidence="5">
    <location>
        <begin position="15"/>
        <end position="38"/>
    </location>
</feature>
<evidence type="ECO:0000313" key="7">
    <source>
        <dbReference type="Proteomes" id="UP000710849"/>
    </source>
</evidence>
<name>A0A9P5IZ68_9HELO</name>
<comment type="subunit">
    <text evidence="4">Component of the large ribosomal subunit.</text>
</comment>
<proteinExistence type="inferred from homology"/>
<evidence type="ECO:0000313" key="6">
    <source>
        <dbReference type="EMBL" id="KAF7955311.1"/>
    </source>
</evidence>
<dbReference type="AlphaFoldDB" id="A0A9P5IZ68"/>
<protein>
    <recommendedName>
        <fullName evidence="4">60S ribosomal protein L41</fullName>
    </recommendedName>
</protein>
<sequence>MLEPYTPGAPTKGLGPRRAKWRKKRTRRLKRKRRKTRARSSESALRSTAAGCSRKDQFDDAHLSACGGKFRKVVGSVNNAMSICSLRVYEPICHGKEAASDAKCPYDYQPDRNE</sequence>
<accession>A0A9P5IZ68</accession>
<dbReference type="GeneID" id="62144159"/>
<feature type="region of interest" description="Disordered" evidence="5">
    <location>
        <begin position="1"/>
        <end position="55"/>
    </location>
</feature>
<comment type="similarity">
    <text evidence="3 4">Belongs to the eukaryotic ribosomal protein eS32 family.</text>
</comment>
<keyword evidence="1 4" id="KW-0689">Ribosomal protein</keyword>
<dbReference type="GO" id="GO:0003735">
    <property type="term" value="F:structural constituent of ribosome"/>
    <property type="evidence" value="ECO:0007669"/>
    <property type="project" value="UniProtKB-UniRule"/>
</dbReference>
<comment type="caution">
    <text evidence="6">The sequence shown here is derived from an EMBL/GenBank/DDBJ whole genome shotgun (WGS) entry which is preliminary data.</text>
</comment>
<evidence type="ECO:0000256" key="2">
    <source>
        <dbReference type="ARBA" id="ARBA00023274"/>
    </source>
</evidence>
<evidence type="ECO:0000256" key="5">
    <source>
        <dbReference type="SAM" id="MobiDB-lite"/>
    </source>
</evidence>
<dbReference type="EMBL" id="RCSW01000001">
    <property type="protein sequence ID" value="KAF7955311.1"/>
    <property type="molecule type" value="Genomic_DNA"/>
</dbReference>
<dbReference type="GO" id="GO:1990904">
    <property type="term" value="C:ribonucleoprotein complex"/>
    <property type="evidence" value="ECO:0007669"/>
    <property type="project" value="UniProtKB-KW"/>
</dbReference>
<dbReference type="GO" id="GO:0005840">
    <property type="term" value="C:ribosome"/>
    <property type="evidence" value="ECO:0007669"/>
    <property type="project" value="UniProtKB-KW"/>
</dbReference>
<organism evidence="6 7">
    <name type="scientific">Botrytis byssoidea</name>
    <dbReference type="NCBI Taxonomy" id="139641"/>
    <lineage>
        <taxon>Eukaryota</taxon>
        <taxon>Fungi</taxon>
        <taxon>Dikarya</taxon>
        <taxon>Ascomycota</taxon>
        <taxon>Pezizomycotina</taxon>
        <taxon>Leotiomycetes</taxon>
        <taxon>Helotiales</taxon>
        <taxon>Sclerotiniaceae</taxon>
        <taxon>Botrytis</taxon>
    </lineage>
</organism>
<dbReference type="GO" id="GO:0006412">
    <property type="term" value="P:translation"/>
    <property type="evidence" value="ECO:0007669"/>
    <property type="project" value="InterPro"/>
</dbReference>
<dbReference type="Proteomes" id="UP000710849">
    <property type="component" value="Unassembled WGS sequence"/>
</dbReference>
<dbReference type="Pfam" id="PF05162">
    <property type="entry name" value="Ribosomal_L41"/>
    <property type="match status" value="1"/>
</dbReference>
<evidence type="ECO:0000256" key="1">
    <source>
        <dbReference type="ARBA" id="ARBA00022980"/>
    </source>
</evidence>
<dbReference type="InterPro" id="IPR007836">
    <property type="entry name" value="Ribosomal_eS32"/>
</dbReference>
<dbReference type="RefSeq" id="XP_038738441.1">
    <property type="nucleotide sequence ID" value="XM_038871080.1"/>
</dbReference>
<gene>
    <name evidence="6" type="ORF">EAE97_000570</name>
</gene>
<reference evidence="6 7" key="1">
    <citation type="journal article" date="2020" name="Genome Biol. Evol.">
        <title>Comparative genomics of Sclerotiniaceae.</title>
        <authorList>
            <person name="Valero Jimenez C.A."/>
            <person name="Steentjes M."/>
            <person name="Scholten O.E."/>
            <person name="Van Kan J.A.L."/>
        </authorList>
    </citation>
    <scope>NUCLEOTIDE SEQUENCE [LARGE SCALE GENOMIC DNA]</scope>
    <source>
        <strain evidence="6 7">MUCL 94</strain>
    </source>
</reference>